<sequence>MVHDAILHDAEAIAGEATLAGLLKDRLLRELEVASQEPREIYSGNKLSQKAQQLEVELEQQRREDVQRVQQSIRTALRLANEDGVRESNEDLEAVDWLRRACGILPRLGLCSLVTALMAHHKSVSHLTLREVLPTSLGEKEMAKLETQMGRRQQALGVCRWGAASWINEQQGMLYTVRVGQVARAQQSLEQLFEEKRKPNGELAASLQARAAGGPKCVSTDCVIAVSTAQSRDVVFDPRLLVFEFLCNIMLRKSQAQYPESEVNEIWMIR</sequence>
<evidence type="ECO:0000313" key="4">
    <source>
        <dbReference type="Proteomes" id="UP001152797"/>
    </source>
</evidence>
<proteinExistence type="predicted"/>
<keyword evidence="4" id="KW-1185">Reference proteome</keyword>
<keyword evidence="3" id="KW-0378">Hydrolase</keyword>
<dbReference type="Proteomes" id="UP001152797">
    <property type="component" value="Unassembled WGS sequence"/>
</dbReference>
<dbReference type="EMBL" id="CAMXCT030000145">
    <property type="protein sequence ID" value="CAL4761903.1"/>
    <property type="molecule type" value="Genomic_DNA"/>
</dbReference>
<dbReference type="GO" id="GO:0016787">
    <property type="term" value="F:hydrolase activity"/>
    <property type="evidence" value="ECO:0007669"/>
    <property type="project" value="UniProtKB-KW"/>
</dbReference>
<evidence type="ECO:0000313" key="2">
    <source>
        <dbReference type="EMBL" id="CAL1127966.1"/>
    </source>
</evidence>
<evidence type="ECO:0000313" key="3">
    <source>
        <dbReference type="EMBL" id="CAL4761903.1"/>
    </source>
</evidence>
<dbReference type="AlphaFoldDB" id="A0A9P1BML9"/>
<evidence type="ECO:0000313" key="1">
    <source>
        <dbReference type="EMBL" id="CAI3974591.1"/>
    </source>
</evidence>
<accession>A0A9P1BML9</accession>
<name>A0A9P1BML9_9DINO</name>
<comment type="caution">
    <text evidence="1">The sequence shown here is derived from an EMBL/GenBank/DDBJ whole genome shotgun (WGS) entry which is preliminary data.</text>
</comment>
<dbReference type="EMBL" id="CAMXCT020000145">
    <property type="protein sequence ID" value="CAL1127966.1"/>
    <property type="molecule type" value="Genomic_DNA"/>
</dbReference>
<reference evidence="2" key="2">
    <citation type="submission" date="2024-04" db="EMBL/GenBank/DDBJ databases">
        <authorList>
            <person name="Chen Y."/>
            <person name="Shah S."/>
            <person name="Dougan E. K."/>
            <person name="Thang M."/>
            <person name="Chan C."/>
        </authorList>
    </citation>
    <scope>NUCLEOTIDE SEQUENCE [LARGE SCALE GENOMIC DNA]</scope>
</reference>
<reference evidence="1" key="1">
    <citation type="submission" date="2022-10" db="EMBL/GenBank/DDBJ databases">
        <authorList>
            <person name="Chen Y."/>
            <person name="Dougan E. K."/>
            <person name="Chan C."/>
            <person name="Rhodes N."/>
            <person name="Thang M."/>
        </authorList>
    </citation>
    <scope>NUCLEOTIDE SEQUENCE</scope>
</reference>
<dbReference type="EMBL" id="CAMXCT010000145">
    <property type="protein sequence ID" value="CAI3974591.1"/>
    <property type="molecule type" value="Genomic_DNA"/>
</dbReference>
<organism evidence="1">
    <name type="scientific">Cladocopium goreaui</name>
    <dbReference type="NCBI Taxonomy" id="2562237"/>
    <lineage>
        <taxon>Eukaryota</taxon>
        <taxon>Sar</taxon>
        <taxon>Alveolata</taxon>
        <taxon>Dinophyceae</taxon>
        <taxon>Suessiales</taxon>
        <taxon>Symbiodiniaceae</taxon>
        <taxon>Cladocopium</taxon>
    </lineage>
</organism>
<protein>
    <submittedName>
        <fullName evidence="3">Ubiquitinyl hydrolase 1</fullName>
    </submittedName>
</protein>
<gene>
    <name evidence="1" type="ORF">C1SCF055_LOCUS2979</name>
</gene>